<feature type="region of interest" description="Disordered" evidence="1">
    <location>
        <begin position="1213"/>
        <end position="1239"/>
    </location>
</feature>
<feature type="domain" description="HPP transmembrane region" evidence="3">
    <location>
        <begin position="1040"/>
        <end position="1204"/>
    </location>
</feature>
<feature type="transmembrane region" description="Helical" evidence="2">
    <location>
        <begin position="703"/>
        <end position="722"/>
    </location>
</feature>
<dbReference type="AlphaFoldDB" id="A0A9W9KGK3"/>
<name>A0A9W9KGK3_9EURO</name>
<dbReference type="InterPro" id="IPR018823">
    <property type="entry name" value="ArAE_2_N"/>
</dbReference>
<keyword evidence="2" id="KW-1133">Transmembrane helix</keyword>
<protein>
    <recommendedName>
        <fullName evidence="8">ER transporter 6TM N-terminal domain-containing protein</fullName>
    </recommendedName>
</protein>
<dbReference type="OrthoDB" id="2274698at2759"/>
<proteinExistence type="predicted"/>
<dbReference type="Proteomes" id="UP001141434">
    <property type="component" value="Unassembled WGS sequence"/>
</dbReference>
<dbReference type="InterPro" id="IPR018820">
    <property type="entry name" value="BRE4-related_DUF2421"/>
</dbReference>
<evidence type="ECO:0000313" key="7">
    <source>
        <dbReference type="Proteomes" id="UP001141434"/>
    </source>
</evidence>
<feature type="compositionally biased region" description="Low complexity" evidence="1">
    <location>
        <begin position="1"/>
        <end position="11"/>
    </location>
</feature>
<feature type="domain" description="Putative ER transporter 6TM N-terminal" evidence="5">
    <location>
        <begin position="39"/>
        <end position="487"/>
    </location>
</feature>
<evidence type="ECO:0000259" key="3">
    <source>
        <dbReference type="Pfam" id="PF04982"/>
    </source>
</evidence>
<evidence type="ECO:0000259" key="4">
    <source>
        <dbReference type="Pfam" id="PF10334"/>
    </source>
</evidence>
<feature type="transmembrane region" description="Helical" evidence="2">
    <location>
        <begin position="654"/>
        <end position="674"/>
    </location>
</feature>
<feature type="region of interest" description="Disordered" evidence="1">
    <location>
        <begin position="1"/>
        <end position="36"/>
    </location>
</feature>
<feature type="transmembrane region" description="Helical" evidence="2">
    <location>
        <begin position="1101"/>
        <end position="1120"/>
    </location>
</feature>
<feature type="non-terminal residue" evidence="6">
    <location>
        <position position="1"/>
    </location>
</feature>
<evidence type="ECO:0000313" key="6">
    <source>
        <dbReference type="EMBL" id="KAJ5104803.1"/>
    </source>
</evidence>
<feature type="transmembrane region" description="Helical" evidence="2">
    <location>
        <begin position="681"/>
        <end position="697"/>
    </location>
</feature>
<evidence type="ECO:0008006" key="8">
    <source>
        <dbReference type="Google" id="ProtNLM"/>
    </source>
</evidence>
<dbReference type="Pfam" id="PF10337">
    <property type="entry name" value="ArAE_2_N"/>
    <property type="match status" value="1"/>
</dbReference>
<dbReference type="Pfam" id="PF10334">
    <property type="entry name" value="BRE4"/>
    <property type="match status" value="1"/>
</dbReference>
<feature type="transmembrane region" description="Helical" evidence="2">
    <location>
        <begin position="625"/>
        <end position="642"/>
    </location>
</feature>
<dbReference type="InterPro" id="IPR058581">
    <property type="entry name" value="TM_HPP"/>
</dbReference>
<dbReference type="PANTHER" id="PTHR37994">
    <property type="entry name" value="ARAE_2_N DOMAIN-CONTAINING PROTEIN-RELATED"/>
    <property type="match status" value="1"/>
</dbReference>
<accession>A0A9W9KGK3</accession>
<feature type="transmembrane region" description="Helical" evidence="2">
    <location>
        <begin position="1042"/>
        <end position="1063"/>
    </location>
</feature>
<feature type="transmembrane region" description="Helical" evidence="2">
    <location>
        <begin position="199"/>
        <end position="219"/>
    </location>
</feature>
<dbReference type="RefSeq" id="XP_056513799.1">
    <property type="nucleotide sequence ID" value="XM_056652732.1"/>
</dbReference>
<dbReference type="PANTHER" id="PTHR37994:SF3">
    <property type="entry name" value="ER TRANSPORTER 6TM N-TERMINAL DOMAIN-CONTAINING PROTEIN"/>
    <property type="match status" value="1"/>
</dbReference>
<feature type="transmembrane region" description="Helical" evidence="2">
    <location>
        <begin position="1174"/>
        <end position="1196"/>
    </location>
</feature>
<feature type="compositionally biased region" description="Low complexity" evidence="1">
    <location>
        <begin position="24"/>
        <end position="34"/>
    </location>
</feature>
<feature type="transmembrane region" description="Helical" evidence="2">
    <location>
        <begin position="172"/>
        <end position="190"/>
    </location>
</feature>
<evidence type="ECO:0000259" key="5">
    <source>
        <dbReference type="Pfam" id="PF10337"/>
    </source>
</evidence>
<feature type="compositionally biased region" description="Pro residues" evidence="1">
    <location>
        <begin position="1213"/>
        <end position="1223"/>
    </location>
</feature>
<feature type="transmembrane region" description="Helical" evidence="2">
    <location>
        <begin position="53"/>
        <end position="74"/>
    </location>
</feature>
<feature type="transmembrane region" description="Helical" evidence="2">
    <location>
        <begin position="231"/>
        <end position="250"/>
    </location>
</feature>
<evidence type="ECO:0000256" key="1">
    <source>
        <dbReference type="SAM" id="MobiDB-lite"/>
    </source>
</evidence>
<reference evidence="6" key="2">
    <citation type="journal article" date="2023" name="IMA Fungus">
        <title>Comparative genomic study of the Penicillium genus elucidates a diverse pangenome and 15 lateral gene transfer events.</title>
        <authorList>
            <person name="Petersen C."/>
            <person name="Sorensen T."/>
            <person name="Nielsen M.R."/>
            <person name="Sondergaard T.E."/>
            <person name="Sorensen J.L."/>
            <person name="Fitzpatrick D.A."/>
            <person name="Frisvad J.C."/>
            <person name="Nielsen K.L."/>
        </authorList>
    </citation>
    <scope>NUCLEOTIDE SEQUENCE</scope>
    <source>
        <strain evidence="6">IBT 34128</strain>
    </source>
</reference>
<evidence type="ECO:0000256" key="2">
    <source>
        <dbReference type="SAM" id="Phobius"/>
    </source>
</evidence>
<sequence>MSESPRQNGRPQGPPPTAAEEEPTASAKTAPTSKPGRKLPEWLDHFNARDLKVLFRCSVAAWVASLLIFIGPSLRQIGTATFFANLVLFMVPPTGIVFIFLLGALTLIVGMALGWAWGMVAMKAALAARPAAETQAKLQQLGQLAYSQANATGVPVAIVQQQLVYSGFMLDARVSAIYFCLICFAVYLLSRLRANNPKFILFQIFGIIIMDVVLTVGPLLPSFRGTLPRILMEPAAIGIGLGLVSHMLFFPRSTSHVVLDGMEGLVRLLKAPLDLTIASLMKGESLDLKTLQKLKAKGIAAYKGIEPPIGFLQLDFSLGWWNADDIKSLKEPIRQASLSSYSLLDLHISRVGGQMKLDKLDEMTAGREQESDSDADEKQRPREVGMRQLMESAKLMQALRSPEHESLRLETVEAIRQSSKDILPACQGVTVITADCIHAVNSSRWFGRPSKARLNELYECGQSALSELQTLRASFATETTERLIQTHADLFDEKGMLKSVDEISMHKVRGITLGMVFEEQILGVVHAWEKVLGQVLALMNERQKVQLWFPRGLRYAFSWVCRRSAVTPVTAAHSPAVDPDIVEAQSKAAQQNLRISRGYRVKQRSGLGQAILGTYHWFISAEGLYALRMVIVTIALAIPAVIPSSASFYYRQKGLWALIMGQTTVVVYMADFTFSLLSRTIGTVVGGVLGLLGWYIGSGHGAGNPYGLAAIMAAIIIPLMWARIFLPPALLQATIMGGATCILVVGYSYDDTHIPQYGNPGLGYGVFWRRLVLVMVGMAAALIVQIFPRPPSAARHICRSLSNAIRSLSDHYALLLSCWGQPDRDDGLVAQQLALDLADTLNTLNGPIAMLRFEFSSSPFDSERLGQVHSLCHELNQHLGRLLFLSASLPEYLQTRLARHAGLLDHHNVGDIMSVLGVVEQSLKTGDPLPEVLPTPLLKRCHEYWQSRQMMIALSTELIRDENYRRFCVAVSSYLKFLAAVDDLVLVLKGTLGESHIVSRELVHGWEVPADLVMPPRLARLPRWMSHWLGYRAEPPKPLSQWTVAAWSFITAFCGLSVMQALFNYSEYFTARHVPGIVASYGASAVLCFGAIESPLAQPRALIFGHFFSALIGVCITKLFSLIPDPARFESLRWLAASLSTALAIVAMQLTGTTHPPAGATALLPATNEEIWRLSWYFLPVVLLSSALLMACALLLNNLHRRYPVFWIAPSPPAQPQSKPEPVPVSADEVSARQGGCLR</sequence>
<feature type="domain" description="DUF2421" evidence="4">
    <location>
        <begin position="788"/>
        <end position="996"/>
    </location>
</feature>
<feature type="transmembrane region" description="Helical" evidence="2">
    <location>
        <begin position="1132"/>
        <end position="1154"/>
    </location>
</feature>
<dbReference type="GeneID" id="81391900"/>
<keyword evidence="2" id="KW-0812">Transmembrane</keyword>
<feature type="transmembrane region" description="Helical" evidence="2">
    <location>
        <begin position="767"/>
        <end position="787"/>
    </location>
</feature>
<reference evidence="6" key="1">
    <citation type="submission" date="2022-11" db="EMBL/GenBank/DDBJ databases">
        <authorList>
            <person name="Petersen C."/>
        </authorList>
    </citation>
    <scope>NUCLEOTIDE SEQUENCE</scope>
    <source>
        <strain evidence="6">IBT 34128</strain>
    </source>
</reference>
<feature type="transmembrane region" description="Helical" evidence="2">
    <location>
        <begin position="86"/>
        <end position="117"/>
    </location>
</feature>
<dbReference type="EMBL" id="JAPMSZ010000004">
    <property type="protein sequence ID" value="KAJ5104803.1"/>
    <property type="molecule type" value="Genomic_DNA"/>
</dbReference>
<feature type="transmembrane region" description="Helical" evidence="2">
    <location>
        <begin position="729"/>
        <end position="747"/>
    </location>
</feature>
<organism evidence="6 7">
    <name type="scientific">Penicillium alfredii</name>
    <dbReference type="NCBI Taxonomy" id="1506179"/>
    <lineage>
        <taxon>Eukaryota</taxon>
        <taxon>Fungi</taxon>
        <taxon>Dikarya</taxon>
        <taxon>Ascomycota</taxon>
        <taxon>Pezizomycotina</taxon>
        <taxon>Eurotiomycetes</taxon>
        <taxon>Eurotiomycetidae</taxon>
        <taxon>Eurotiales</taxon>
        <taxon>Aspergillaceae</taxon>
        <taxon>Penicillium</taxon>
    </lineage>
</organism>
<gene>
    <name evidence="6" type="ORF">NUU61_002150</name>
</gene>
<keyword evidence="7" id="KW-1185">Reference proteome</keyword>
<feature type="region of interest" description="Disordered" evidence="1">
    <location>
        <begin position="364"/>
        <end position="383"/>
    </location>
</feature>
<comment type="caution">
    <text evidence="6">The sequence shown here is derived from an EMBL/GenBank/DDBJ whole genome shotgun (WGS) entry which is preliminary data.</text>
</comment>
<dbReference type="Pfam" id="PF04982">
    <property type="entry name" value="TM_HPP"/>
    <property type="match status" value="1"/>
</dbReference>
<keyword evidence="2" id="KW-0472">Membrane</keyword>